<evidence type="ECO:0000313" key="4">
    <source>
        <dbReference type="EMBL" id="GAA95924.1"/>
    </source>
</evidence>
<dbReference type="InterPro" id="IPR036612">
    <property type="entry name" value="KH_dom_type_1_sf"/>
</dbReference>
<dbReference type="Gene3D" id="3.30.1370.10">
    <property type="entry name" value="K Homology domain, type 1"/>
    <property type="match status" value="2"/>
</dbReference>
<evidence type="ECO:0000256" key="1">
    <source>
        <dbReference type="PROSITE-ProRule" id="PRU00117"/>
    </source>
</evidence>
<dbReference type="Pfam" id="PF23469">
    <property type="entry name" value="KH_12"/>
    <property type="match status" value="1"/>
</dbReference>
<feature type="compositionally biased region" description="Pro residues" evidence="2">
    <location>
        <begin position="306"/>
        <end position="328"/>
    </location>
</feature>
<dbReference type="InterPro" id="IPR056149">
    <property type="entry name" value="PRP5/DDX46/KHDC4_KH"/>
</dbReference>
<feature type="domain" description="K Homology" evidence="3">
    <location>
        <begin position="176"/>
        <end position="261"/>
    </location>
</feature>
<dbReference type="PROSITE" id="PS50084">
    <property type="entry name" value="KH_TYPE_1"/>
    <property type="match status" value="1"/>
</dbReference>
<gene>
    <name evidence="4" type="primary">Mo02582</name>
    <name evidence="4" type="ORF">E5Q_02582</name>
</gene>
<dbReference type="STRING" id="764103.G7DZB4"/>
<feature type="region of interest" description="Disordered" evidence="2">
    <location>
        <begin position="304"/>
        <end position="346"/>
    </location>
</feature>
<dbReference type="InterPro" id="IPR031121">
    <property type="entry name" value="RIK/BLOM7"/>
</dbReference>
<dbReference type="InterPro" id="IPR047889">
    <property type="entry name" value="KHDC4_KH-I_second"/>
</dbReference>
<dbReference type="FunFam" id="3.30.1370.10:FF:000037">
    <property type="entry name" value="KH domain protein"/>
    <property type="match status" value="1"/>
</dbReference>
<dbReference type="OrthoDB" id="397265at2759"/>
<comment type="caution">
    <text evidence="4">The sequence shown here is derived from an EMBL/GenBank/DDBJ whole genome shotgun (WGS) entry which is preliminary data.</text>
</comment>
<feature type="compositionally biased region" description="Low complexity" evidence="2">
    <location>
        <begin position="329"/>
        <end position="346"/>
    </location>
</feature>
<dbReference type="GO" id="GO:0003723">
    <property type="term" value="F:RNA binding"/>
    <property type="evidence" value="ECO:0007669"/>
    <property type="project" value="UniProtKB-UniRule"/>
</dbReference>
<keyword evidence="1" id="KW-0694">RNA-binding</keyword>
<feature type="compositionally biased region" description="Basic and acidic residues" evidence="2">
    <location>
        <begin position="1"/>
        <end position="10"/>
    </location>
</feature>
<protein>
    <recommendedName>
        <fullName evidence="3">K Homology domain-containing protein</fullName>
    </recommendedName>
</protein>
<dbReference type="SMART" id="SM00322">
    <property type="entry name" value="KH"/>
    <property type="match status" value="1"/>
</dbReference>
<name>G7DZB4_MIXOS</name>
<feature type="region of interest" description="Disordered" evidence="2">
    <location>
        <begin position="376"/>
        <end position="411"/>
    </location>
</feature>
<dbReference type="InterPro" id="IPR055256">
    <property type="entry name" value="KH_1_KHDC4/BBP-like"/>
</dbReference>
<dbReference type="FunFam" id="3.30.1370.10:FF:000051">
    <property type="entry name" value="Putative kh domain-containing protein"/>
    <property type="match status" value="1"/>
</dbReference>
<evidence type="ECO:0000256" key="2">
    <source>
        <dbReference type="SAM" id="MobiDB-lite"/>
    </source>
</evidence>
<evidence type="ECO:0000259" key="3">
    <source>
        <dbReference type="SMART" id="SM00322"/>
    </source>
</evidence>
<dbReference type="eggNOG" id="KOG1960">
    <property type="taxonomic scope" value="Eukaryota"/>
</dbReference>
<dbReference type="SUPFAM" id="SSF54791">
    <property type="entry name" value="Eukaryotic type KH-domain (KH-domain type I)"/>
    <property type="match status" value="2"/>
</dbReference>
<dbReference type="InterPro" id="IPR047890">
    <property type="entry name" value="KHDC4_KH-I_first"/>
</dbReference>
<dbReference type="CDD" id="cd22386">
    <property type="entry name" value="KH-I_KHDC4_rpt2"/>
    <property type="match status" value="1"/>
</dbReference>
<reference evidence="4 5" key="2">
    <citation type="journal article" date="2012" name="Open Biol.">
        <title>Characteristics of nucleosomes and linker DNA regions on the genome of the basidiomycete Mixia osmundae revealed by mono- and dinucleosome mapping.</title>
        <authorList>
            <person name="Nishida H."/>
            <person name="Kondo S."/>
            <person name="Matsumoto T."/>
            <person name="Suzuki Y."/>
            <person name="Yoshikawa H."/>
            <person name="Taylor T.D."/>
            <person name="Sugiyama J."/>
        </authorList>
    </citation>
    <scope>NUCLEOTIDE SEQUENCE [LARGE SCALE GENOMIC DNA]</scope>
    <source>
        <strain evidence="5">CBS 9802 / IAM 14324 / JCM 22182 / KY 12970</strain>
    </source>
</reference>
<dbReference type="PANTHER" id="PTHR15744:SF0">
    <property type="entry name" value="KH HOMOLOGY DOMAIN-CONTAINING PROTEIN 4"/>
    <property type="match status" value="1"/>
</dbReference>
<dbReference type="InParanoid" id="G7DZB4"/>
<evidence type="ECO:0000313" key="5">
    <source>
        <dbReference type="Proteomes" id="UP000009131"/>
    </source>
</evidence>
<dbReference type="PANTHER" id="PTHR15744">
    <property type="entry name" value="BLOM7"/>
    <property type="match status" value="1"/>
</dbReference>
<organism evidence="4 5">
    <name type="scientific">Mixia osmundae (strain CBS 9802 / IAM 14324 / JCM 22182 / KY 12970)</name>
    <dbReference type="NCBI Taxonomy" id="764103"/>
    <lineage>
        <taxon>Eukaryota</taxon>
        <taxon>Fungi</taxon>
        <taxon>Dikarya</taxon>
        <taxon>Basidiomycota</taxon>
        <taxon>Pucciniomycotina</taxon>
        <taxon>Mixiomycetes</taxon>
        <taxon>Mixiales</taxon>
        <taxon>Mixiaceae</taxon>
        <taxon>Mixia</taxon>
    </lineage>
</organism>
<dbReference type="AlphaFoldDB" id="G7DZB4"/>
<dbReference type="FunCoup" id="G7DZB4">
    <property type="interactions" value="180"/>
</dbReference>
<dbReference type="GO" id="GO:0005634">
    <property type="term" value="C:nucleus"/>
    <property type="evidence" value="ECO:0007669"/>
    <property type="project" value="InterPro"/>
</dbReference>
<sequence>MAERKRKWDQEGSAEAASPLVKPKIEEDIKPTLSPAAAAPVDAAAAIAAKLAAQYDRGAKMAAAVKVEGKEINDPDFVKDIEVNDLRNRYLLTRGSTQHEIQDATGASVTTKGQWYPDKSMATDKDPPLYLHITANSQEELDKAVARVQELIDQDLGPLTERPGFRDRDRERRRWPEAKIEIGLETLRNFNVRAKIVGPGGLFVKFIQAETNAKVQIKGLGSGFVEQDTNVESQEPMHIAIAGPDERQVARAKELAEDLLTVVKEEWNKSKAVLDQYMHQQQAQYNNPVYQYPGQYAAYAQQGYQPPLPAGEAPAPPSGAAPPPPPSDPSAGLNGQPAQPGDAAGQAEYAAYWQQIQSNPQWAAYYQQYYAQAQAQAGQQATPGYSPAQPQQQPAPPAANGYQNAPPPPGL</sequence>
<dbReference type="HOGENOM" id="CLU_040265_1_0_1"/>
<reference evidence="4 5" key="1">
    <citation type="journal article" date="2011" name="J. Gen. Appl. Microbiol.">
        <title>Draft genome sequencing of the enigmatic basidiomycete Mixia osmundae.</title>
        <authorList>
            <person name="Nishida H."/>
            <person name="Nagatsuka Y."/>
            <person name="Sugiyama J."/>
        </authorList>
    </citation>
    <scope>NUCLEOTIDE SEQUENCE [LARGE SCALE GENOMIC DNA]</scope>
    <source>
        <strain evidence="5">CBS 9802 / IAM 14324 / JCM 22182 / KY 12970</strain>
    </source>
</reference>
<feature type="compositionally biased region" description="Low complexity" evidence="2">
    <location>
        <begin position="376"/>
        <end position="404"/>
    </location>
</feature>
<dbReference type="CDD" id="cd22385">
    <property type="entry name" value="KH-I_KHDC4_rpt1"/>
    <property type="match status" value="1"/>
</dbReference>
<dbReference type="Pfam" id="PF22675">
    <property type="entry name" value="KH-I_KHDC4-BBP"/>
    <property type="match status" value="1"/>
</dbReference>
<keyword evidence="5" id="KW-1185">Reference proteome</keyword>
<proteinExistence type="predicted"/>
<dbReference type="Proteomes" id="UP000009131">
    <property type="component" value="Unassembled WGS sequence"/>
</dbReference>
<dbReference type="InterPro" id="IPR004087">
    <property type="entry name" value="KH_dom"/>
</dbReference>
<accession>G7DZB4</accession>
<dbReference type="EMBL" id="BABT02000068">
    <property type="protein sequence ID" value="GAA95924.1"/>
    <property type="molecule type" value="Genomic_DNA"/>
</dbReference>
<feature type="region of interest" description="Disordered" evidence="2">
    <location>
        <begin position="1"/>
        <end position="23"/>
    </location>
</feature>